<dbReference type="InterPro" id="IPR043519">
    <property type="entry name" value="NT_sf"/>
</dbReference>
<dbReference type="SUPFAM" id="SSF81301">
    <property type="entry name" value="Nucleotidyltransferase"/>
    <property type="match status" value="1"/>
</dbReference>
<dbReference type="EMBL" id="VDGE01000015">
    <property type="protein sequence ID" value="TNC72678.1"/>
    <property type="molecule type" value="Genomic_DNA"/>
</dbReference>
<dbReference type="Gene3D" id="3.30.460.10">
    <property type="entry name" value="Beta Polymerase, domain 2"/>
    <property type="match status" value="1"/>
</dbReference>
<feature type="domain" description="Polymerase nucleotidyl transferase" evidence="1">
    <location>
        <begin position="37"/>
        <end position="73"/>
    </location>
</feature>
<reference evidence="2 3" key="1">
    <citation type="submission" date="2019-06" db="EMBL/GenBank/DDBJ databases">
        <title>Genome sequence of Janthinobacterium lividum UCD_MED1.</title>
        <authorList>
            <person name="De Leon M.E."/>
            <person name="Jospin G."/>
        </authorList>
    </citation>
    <scope>NUCLEOTIDE SEQUENCE [LARGE SCALE GENOMIC DNA]</scope>
    <source>
        <strain evidence="2 3">UCD_MED1</strain>
    </source>
</reference>
<evidence type="ECO:0000259" key="1">
    <source>
        <dbReference type="Pfam" id="PF01909"/>
    </source>
</evidence>
<dbReference type="CDD" id="cd05403">
    <property type="entry name" value="NT_KNTase_like"/>
    <property type="match status" value="1"/>
</dbReference>
<sequence>MAPCRILRVGWRFRHGAQALTTIPTYDAIRAIALRLVHERYPSAVAAIIGGSFATGRQTATSDIDLLLLFDHVDCAWRDTLVAEGRTVELFGHDMATFTYFCHEMDAPRGTVPLAMMVVEGENIVAAGDAYARLHALAHAIDTAGPPVLDVENLQRRRYAITTALEDLVDSTHPGEALAVACQLYEALADLRLRAAGEWSGGGKHLFRRLQTFDAAIAAQLDGALRLVASDLPAGQRAFEQVAAAVLAPVGGPLLAGFTLPAPAHWRT</sequence>
<proteinExistence type="predicted"/>
<comment type="caution">
    <text evidence="2">The sequence shown here is derived from an EMBL/GenBank/DDBJ whole genome shotgun (WGS) entry which is preliminary data.</text>
</comment>
<gene>
    <name evidence="2" type="ORF">FHI69_25680</name>
</gene>
<evidence type="ECO:0000313" key="3">
    <source>
        <dbReference type="Proteomes" id="UP000305681"/>
    </source>
</evidence>
<organism evidence="2 3">
    <name type="scientific">Janthinobacterium lividum</name>
    <dbReference type="NCBI Taxonomy" id="29581"/>
    <lineage>
        <taxon>Bacteria</taxon>
        <taxon>Pseudomonadati</taxon>
        <taxon>Pseudomonadota</taxon>
        <taxon>Betaproteobacteria</taxon>
        <taxon>Burkholderiales</taxon>
        <taxon>Oxalobacteraceae</taxon>
        <taxon>Janthinobacterium</taxon>
    </lineage>
</organism>
<protein>
    <submittedName>
        <fullName evidence="2">Nucleotidyltransferase domain-containing protein</fullName>
    </submittedName>
</protein>
<dbReference type="AlphaFoldDB" id="A0A5C4NGX6"/>
<keyword evidence="2" id="KW-0808">Transferase</keyword>
<dbReference type="InterPro" id="IPR002934">
    <property type="entry name" value="Polymerase_NTP_transf_dom"/>
</dbReference>
<name>A0A5C4NGX6_9BURK</name>
<evidence type="ECO:0000313" key="2">
    <source>
        <dbReference type="EMBL" id="TNC72678.1"/>
    </source>
</evidence>
<dbReference type="Proteomes" id="UP000305681">
    <property type="component" value="Unassembled WGS sequence"/>
</dbReference>
<dbReference type="GO" id="GO:0016779">
    <property type="term" value="F:nucleotidyltransferase activity"/>
    <property type="evidence" value="ECO:0007669"/>
    <property type="project" value="InterPro"/>
</dbReference>
<dbReference type="Pfam" id="PF01909">
    <property type="entry name" value="NTP_transf_2"/>
    <property type="match status" value="1"/>
</dbReference>
<accession>A0A5C4NGX6</accession>